<sequence>MSVQHASIIRVDHGGLDVGAVGEGVPMTRVQLSRLPGERVLITGGGVEDQLDLAALPAYVRAREDDPAVAPRWVWDDTARWYPPLLAAGVRVARCHDLRLCRRVLRRAPAVDGRLLDGDESAHWDRLGPAAAPAHPTLFAADETSEHLRADLEDARQLAAVAASTEATRLGLLLAAESAGALAAAEMTYAGVPWRTELHERLLTDLLGPRPLRDALPPVLDELVAEVRRTFGAPGLNPESRTDLLDALGRAGVDVPDIRASTLRQVDHPAIEPLLRYKKLAHLFQTNGWTWLDEWVSGDRFRPSYQPAGSSTGRWSSNGGGALSFPVQVRSAAVADEGWVLVVADVAQLEPRVLAGMSRDSALARAAQGADLYQGMVADGAVATRQDAKLGLLGAMYGATSGESGRMVAGLTRRYPAAFALVDEAARAGERGQVVRTLLGRGSPSLGGSWDEEPDGPPSDLQALDRRRRAYGRFTRNFVVQGTGAEWALCWIADLRNRLWRLGGTGAIDRRPHLVLFLHDEVVVHAPAALADDVAAELEQAAAGAGRLVFRDFAVDFPLSISVVSSYGDAGKDKRKAGT</sequence>
<reference evidence="6" key="1">
    <citation type="journal article" date="2019" name="Int. J. Syst. Evol. Microbiol.">
        <title>The Global Catalogue of Microorganisms (GCM) 10K type strain sequencing project: providing services to taxonomists for standard genome sequencing and annotation.</title>
        <authorList>
            <consortium name="The Broad Institute Genomics Platform"/>
            <consortium name="The Broad Institute Genome Sequencing Center for Infectious Disease"/>
            <person name="Wu L."/>
            <person name="Ma J."/>
        </authorList>
    </citation>
    <scope>NUCLEOTIDE SEQUENCE [LARGE SCALE GENOMIC DNA]</scope>
    <source>
        <strain evidence="6">JCM 13813</strain>
    </source>
</reference>
<dbReference type="EMBL" id="BAAAMQ010000011">
    <property type="protein sequence ID" value="GAA2109072.1"/>
    <property type="molecule type" value="Genomic_DNA"/>
</dbReference>
<organism evidence="5 6">
    <name type="scientific">Nocardioides furvisabuli</name>
    <dbReference type="NCBI Taxonomy" id="375542"/>
    <lineage>
        <taxon>Bacteria</taxon>
        <taxon>Bacillati</taxon>
        <taxon>Actinomycetota</taxon>
        <taxon>Actinomycetes</taxon>
        <taxon>Propionibacteriales</taxon>
        <taxon>Nocardioidaceae</taxon>
        <taxon>Nocardioides</taxon>
    </lineage>
</organism>
<dbReference type="GO" id="GO:0004527">
    <property type="term" value="F:exonuclease activity"/>
    <property type="evidence" value="ECO:0007669"/>
    <property type="project" value="UniProtKB-KW"/>
</dbReference>
<keyword evidence="5" id="KW-0540">Nuclease</keyword>
<keyword evidence="2" id="KW-0235">DNA replication</keyword>
<evidence type="ECO:0000256" key="2">
    <source>
        <dbReference type="ARBA" id="ARBA00022705"/>
    </source>
</evidence>
<comment type="caution">
    <text evidence="5">The sequence shown here is derived from an EMBL/GenBank/DDBJ whole genome shotgun (WGS) entry which is preliminary data.</text>
</comment>
<dbReference type="PANTHER" id="PTHR10133:SF27">
    <property type="entry name" value="DNA POLYMERASE NU"/>
    <property type="match status" value="1"/>
</dbReference>
<dbReference type="Proteomes" id="UP001501161">
    <property type="component" value="Unassembled WGS sequence"/>
</dbReference>
<dbReference type="InterPro" id="IPR043502">
    <property type="entry name" value="DNA/RNA_pol_sf"/>
</dbReference>
<name>A0ABP5J1L0_9ACTN</name>
<evidence type="ECO:0000256" key="1">
    <source>
        <dbReference type="ARBA" id="ARBA00012417"/>
    </source>
</evidence>
<dbReference type="InterPro" id="IPR002298">
    <property type="entry name" value="DNA_polymerase_A"/>
</dbReference>
<dbReference type="SMART" id="SM00482">
    <property type="entry name" value="POLAc"/>
    <property type="match status" value="1"/>
</dbReference>
<evidence type="ECO:0000256" key="3">
    <source>
        <dbReference type="ARBA" id="ARBA00049244"/>
    </source>
</evidence>
<dbReference type="SUPFAM" id="SSF56672">
    <property type="entry name" value="DNA/RNA polymerases"/>
    <property type="match status" value="1"/>
</dbReference>
<evidence type="ECO:0000313" key="5">
    <source>
        <dbReference type="EMBL" id="GAA2109072.1"/>
    </source>
</evidence>
<dbReference type="Gene3D" id="3.30.70.370">
    <property type="match status" value="1"/>
</dbReference>
<keyword evidence="5" id="KW-0378">Hydrolase</keyword>
<keyword evidence="6" id="KW-1185">Reference proteome</keyword>
<comment type="catalytic activity">
    <reaction evidence="3">
        <text>DNA(n) + a 2'-deoxyribonucleoside 5'-triphosphate = DNA(n+1) + diphosphate</text>
        <dbReference type="Rhea" id="RHEA:22508"/>
        <dbReference type="Rhea" id="RHEA-COMP:17339"/>
        <dbReference type="Rhea" id="RHEA-COMP:17340"/>
        <dbReference type="ChEBI" id="CHEBI:33019"/>
        <dbReference type="ChEBI" id="CHEBI:61560"/>
        <dbReference type="ChEBI" id="CHEBI:173112"/>
        <dbReference type="EC" id="2.7.7.7"/>
    </reaction>
</comment>
<dbReference type="EC" id="2.7.7.7" evidence="1"/>
<dbReference type="InterPro" id="IPR001098">
    <property type="entry name" value="DNA-dir_DNA_pol_A_palm_dom"/>
</dbReference>
<dbReference type="Gene3D" id="1.10.150.20">
    <property type="entry name" value="5' to 3' exonuclease, C-terminal subdomain"/>
    <property type="match status" value="1"/>
</dbReference>
<dbReference type="CDD" id="cd06444">
    <property type="entry name" value="DNA_pol_A"/>
    <property type="match status" value="1"/>
</dbReference>
<feature type="domain" description="DNA-directed DNA polymerase family A palm" evidence="4">
    <location>
        <begin position="328"/>
        <end position="530"/>
    </location>
</feature>
<dbReference type="PANTHER" id="PTHR10133">
    <property type="entry name" value="DNA POLYMERASE I"/>
    <property type="match status" value="1"/>
</dbReference>
<protein>
    <recommendedName>
        <fullName evidence="1">DNA-directed DNA polymerase</fullName>
        <ecNumber evidence="1">2.7.7.7</ecNumber>
    </recommendedName>
</protein>
<proteinExistence type="predicted"/>
<dbReference type="Pfam" id="PF00476">
    <property type="entry name" value="DNA_pol_A"/>
    <property type="match status" value="1"/>
</dbReference>
<gene>
    <name evidence="5" type="ORF">GCM10009726_23810</name>
</gene>
<keyword evidence="5" id="KW-0269">Exonuclease</keyword>
<dbReference type="NCBIfam" id="NF011538">
    <property type="entry name" value="PRK14975.1-1"/>
    <property type="match status" value="1"/>
</dbReference>
<evidence type="ECO:0000259" key="4">
    <source>
        <dbReference type="SMART" id="SM00482"/>
    </source>
</evidence>
<accession>A0ABP5J1L0</accession>
<evidence type="ECO:0000313" key="6">
    <source>
        <dbReference type="Proteomes" id="UP001501161"/>
    </source>
</evidence>